<feature type="transmembrane region" description="Helical" evidence="2">
    <location>
        <begin position="563"/>
        <end position="581"/>
    </location>
</feature>
<dbReference type="PIRSF" id="PIRSF035905">
    <property type="entry name" value="UCP035905_mp"/>
    <property type="match status" value="1"/>
</dbReference>
<name>A0ABW0QLE3_9GAMM</name>
<dbReference type="InterPro" id="IPR014600">
    <property type="entry name" value="UCP035905_mem"/>
</dbReference>
<keyword evidence="2" id="KW-1133">Transmembrane helix</keyword>
<reference evidence="4" key="1">
    <citation type="journal article" date="2019" name="Int. J. Syst. Evol. Microbiol.">
        <title>The Global Catalogue of Microorganisms (GCM) 10K type strain sequencing project: providing services to taxonomists for standard genome sequencing and annotation.</title>
        <authorList>
            <consortium name="The Broad Institute Genomics Platform"/>
            <consortium name="The Broad Institute Genome Sequencing Center for Infectious Disease"/>
            <person name="Wu L."/>
            <person name="Ma J."/>
        </authorList>
    </citation>
    <scope>NUCLEOTIDE SEQUENCE [LARGE SCALE GENOMIC DNA]</scope>
    <source>
        <strain evidence="4">CGMCC 1.16619</strain>
    </source>
</reference>
<evidence type="ECO:0000256" key="1">
    <source>
        <dbReference type="SAM" id="MobiDB-lite"/>
    </source>
</evidence>
<keyword evidence="2" id="KW-0472">Membrane</keyword>
<gene>
    <name evidence="3" type="ORF">ACFPPA_01470</name>
</gene>
<keyword evidence="4" id="KW-1185">Reference proteome</keyword>
<dbReference type="Pfam" id="PF10101">
    <property type="entry name" value="DUF2339"/>
    <property type="match status" value="1"/>
</dbReference>
<feature type="transmembrane region" description="Helical" evidence="2">
    <location>
        <begin position="27"/>
        <end position="43"/>
    </location>
</feature>
<feature type="transmembrane region" description="Helical" evidence="2">
    <location>
        <begin position="427"/>
        <end position="444"/>
    </location>
</feature>
<keyword evidence="2" id="KW-0812">Transmembrane</keyword>
<feature type="transmembrane region" description="Helical" evidence="2">
    <location>
        <begin position="532"/>
        <end position="551"/>
    </location>
</feature>
<dbReference type="RefSeq" id="WP_377316566.1">
    <property type="nucleotide sequence ID" value="NZ_JBHSNF010000001.1"/>
</dbReference>
<dbReference type="PANTHER" id="PTHR38434:SF1">
    <property type="entry name" value="BLL2549 PROTEIN"/>
    <property type="match status" value="1"/>
</dbReference>
<evidence type="ECO:0000256" key="2">
    <source>
        <dbReference type="SAM" id="Phobius"/>
    </source>
</evidence>
<dbReference type="PANTHER" id="PTHR38434">
    <property type="entry name" value="BLL2549 PROTEIN"/>
    <property type="match status" value="1"/>
</dbReference>
<dbReference type="Proteomes" id="UP001596114">
    <property type="component" value="Unassembled WGS sequence"/>
</dbReference>
<feature type="transmembrane region" description="Helical" evidence="2">
    <location>
        <begin position="723"/>
        <end position="743"/>
    </location>
</feature>
<feature type="transmembrane region" description="Helical" evidence="2">
    <location>
        <begin position="285"/>
        <end position="304"/>
    </location>
</feature>
<feature type="transmembrane region" description="Helical" evidence="2">
    <location>
        <begin position="311"/>
        <end position="330"/>
    </location>
</feature>
<sequence length="914" mass="97567">MYIGWGLAGLVLFMVVGMIDGSGSGDHLYGMLTGVLLGLIWAHQKKLRGELDKTRAQLDRALAQGVATPPPASQRERAAPAAPATWEPVTQSDTPHADVPAPAAPPPLASPPGSPPQRPRIPTSVRAYKPAQPDMAAVAISRIKSWFTEGNVPVKIGMLVLFAGVAALLKYASDAGMLRVPIGLRLSLVALSAIVALLLGWRQRDSRRVFALSLQGGAIGVLLITVFAAFRLYALLPPSAAFVLLVVLVAGVGLLAVLQDALALAVLGLLAGFLAPILTSTGHGSHVALFSYYAVLNLAILGIAWKRSWRVLNLLGFVATFGIGSAWGVLQYQPELFASTEPFLILNFLFYLAIPLLYLRRAAPDQRRLIDGCLLFGNPLISLLLQAALLHWRGQPLAFSALAAAAIYVAVAWSIRGRDNLGILRDAWAVLAIAFATLAVPLALSASLTGGVFALEGAGLIWLGLRQQRRLSRWSGVALQLAAAVALLIGHVDSAPMIATAWLDRDFIGALTLVAAAFASASFYARLGTDAVLQRWTAVLLYGWGLCWWLGASWSEIGRHVDASGETAATIILLALTAWVAAEVARRRPRFELGAVVAWTAPILFAAILPLVWRQLIDGQQPLAGWNLLANVLAAALGWRTLQCLRSWPSPALLTQLGWLWRWALVASVAIKLQLQGTAGMSAAWMLLLVMLPLCALAALALIRPRWIAPPLADLLPALRPPLLGSVLFVLGLNWLAGLFLAGDATPMAYLPLLNPLELLLIIIGLLFARWLGDATTPASLRSRRAMLLGVLVMAFATSATLRAVHQLGHVPWNGALFDSSLAQMSLTVAWSVFGLLAWVWGSRRGQRLVWLAGALTMGVVLAKLLLVDRSHLGNLFGIASFIAYGLLCTVIGYLAPAPPRRSSPSNGELADAP</sequence>
<evidence type="ECO:0000313" key="4">
    <source>
        <dbReference type="Proteomes" id="UP001596114"/>
    </source>
</evidence>
<feature type="transmembrane region" description="Helical" evidence="2">
    <location>
        <begin position="822"/>
        <end position="842"/>
    </location>
</feature>
<feature type="transmembrane region" description="Helical" evidence="2">
    <location>
        <begin position="873"/>
        <end position="896"/>
    </location>
</feature>
<feature type="transmembrane region" description="Helical" evidence="2">
    <location>
        <begin position="477"/>
        <end position="501"/>
    </location>
</feature>
<organism evidence="3 4">
    <name type="scientific">Rhodanobacter ginsengisoli</name>
    <dbReference type="NCBI Taxonomy" id="418646"/>
    <lineage>
        <taxon>Bacteria</taxon>
        <taxon>Pseudomonadati</taxon>
        <taxon>Pseudomonadota</taxon>
        <taxon>Gammaproteobacteria</taxon>
        <taxon>Lysobacterales</taxon>
        <taxon>Rhodanobacteraceae</taxon>
        <taxon>Rhodanobacter</taxon>
    </lineage>
</organism>
<feature type="transmembrane region" description="Helical" evidence="2">
    <location>
        <begin position="683"/>
        <end position="703"/>
    </location>
</feature>
<feature type="transmembrane region" description="Helical" evidence="2">
    <location>
        <begin position="785"/>
        <end position="802"/>
    </location>
</feature>
<protein>
    <submittedName>
        <fullName evidence="3">DUF2339 domain-containing protein</fullName>
    </submittedName>
</protein>
<feature type="region of interest" description="Disordered" evidence="1">
    <location>
        <begin position="64"/>
        <end position="123"/>
    </location>
</feature>
<feature type="transmembrane region" description="Helical" evidence="2">
    <location>
        <begin position="450"/>
        <end position="465"/>
    </location>
</feature>
<feature type="transmembrane region" description="Helical" evidence="2">
    <location>
        <begin position="397"/>
        <end position="415"/>
    </location>
</feature>
<feature type="transmembrane region" description="Helical" evidence="2">
    <location>
        <begin position="152"/>
        <end position="172"/>
    </location>
</feature>
<feature type="compositionally biased region" description="Pro residues" evidence="1">
    <location>
        <begin position="102"/>
        <end position="119"/>
    </location>
</feature>
<feature type="transmembrane region" description="Helical" evidence="2">
    <location>
        <begin position="372"/>
        <end position="391"/>
    </location>
</feature>
<feature type="transmembrane region" description="Helical" evidence="2">
    <location>
        <begin position="749"/>
        <end position="773"/>
    </location>
</feature>
<feature type="transmembrane region" description="Helical" evidence="2">
    <location>
        <begin position="239"/>
        <end position="257"/>
    </location>
</feature>
<feature type="transmembrane region" description="Helical" evidence="2">
    <location>
        <begin position="184"/>
        <end position="202"/>
    </location>
</feature>
<feature type="transmembrane region" description="Helical" evidence="2">
    <location>
        <begin position="507"/>
        <end position="525"/>
    </location>
</feature>
<dbReference type="EMBL" id="JBHSNF010000001">
    <property type="protein sequence ID" value="MFC5524402.1"/>
    <property type="molecule type" value="Genomic_DNA"/>
</dbReference>
<feature type="transmembrane region" description="Helical" evidence="2">
    <location>
        <begin position="262"/>
        <end position="279"/>
    </location>
</feature>
<feature type="transmembrane region" description="Helical" evidence="2">
    <location>
        <begin position="209"/>
        <end position="233"/>
    </location>
</feature>
<evidence type="ECO:0000313" key="3">
    <source>
        <dbReference type="EMBL" id="MFC5524402.1"/>
    </source>
</evidence>
<proteinExistence type="predicted"/>
<feature type="transmembrane region" description="Helical" evidence="2">
    <location>
        <begin position="849"/>
        <end position="867"/>
    </location>
</feature>
<feature type="transmembrane region" description="Helical" evidence="2">
    <location>
        <begin position="342"/>
        <end position="360"/>
    </location>
</feature>
<feature type="transmembrane region" description="Helical" evidence="2">
    <location>
        <begin position="593"/>
        <end position="613"/>
    </location>
</feature>
<dbReference type="InterPro" id="IPR019286">
    <property type="entry name" value="DUF2339_TM"/>
</dbReference>
<comment type="caution">
    <text evidence="3">The sequence shown here is derived from an EMBL/GenBank/DDBJ whole genome shotgun (WGS) entry which is preliminary data.</text>
</comment>
<accession>A0ABW0QLE3</accession>